<gene>
    <name evidence="2" type="ORF">QO001_005659</name>
</gene>
<feature type="region of interest" description="Disordered" evidence="1">
    <location>
        <begin position="1"/>
        <end position="20"/>
    </location>
</feature>
<evidence type="ECO:0000313" key="3">
    <source>
        <dbReference type="Proteomes" id="UP001223420"/>
    </source>
</evidence>
<organism evidence="2 3">
    <name type="scientific">Methylobacterium brachiatum</name>
    <dbReference type="NCBI Taxonomy" id="269660"/>
    <lineage>
        <taxon>Bacteria</taxon>
        <taxon>Pseudomonadati</taxon>
        <taxon>Pseudomonadota</taxon>
        <taxon>Alphaproteobacteria</taxon>
        <taxon>Hyphomicrobiales</taxon>
        <taxon>Methylobacteriaceae</taxon>
        <taxon>Methylobacterium</taxon>
    </lineage>
</organism>
<evidence type="ECO:0000313" key="2">
    <source>
        <dbReference type="EMBL" id="MDQ0546707.1"/>
    </source>
</evidence>
<dbReference type="AlphaFoldDB" id="A0AAJ1TZX9"/>
<evidence type="ECO:0000256" key="1">
    <source>
        <dbReference type="SAM" id="MobiDB-lite"/>
    </source>
</evidence>
<dbReference type="EMBL" id="JAUSWL010000017">
    <property type="protein sequence ID" value="MDQ0546707.1"/>
    <property type="molecule type" value="Genomic_DNA"/>
</dbReference>
<reference evidence="2" key="1">
    <citation type="submission" date="2023-07" db="EMBL/GenBank/DDBJ databases">
        <title>Genomic Encyclopedia of Type Strains, Phase IV (KMG-IV): sequencing the most valuable type-strain genomes for metagenomic binning, comparative biology and taxonomic classification.</title>
        <authorList>
            <person name="Goeker M."/>
        </authorList>
    </citation>
    <scope>NUCLEOTIDE SEQUENCE</scope>
    <source>
        <strain evidence="2">DSM 19569</strain>
    </source>
</reference>
<proteinExistence type="predicted"/>
<dbReference type="Proteomes" id="UP001223420">
    <property type="component" value="Unassembled WGS sequence"/>
</dbReference>
<accession>A0AAJ1TZX9</accession>
<protein>
    <submittedName>
        <fullName evidence="2">Uncharacterized protein</fullName>
    </submittedName>
</protein>
<comment type="caution">
    <text evidence="2">The sequence shown here is derived from an EMBL/GenBank/DDBJ whole genome shotgun (WGS) entry which is preliminary data.</text>
</comment>
<sequence>MAPSAAVTRLPRKPDPKNAHLELHDGHYRVTMWVPAALRPQLGNGLKRCLQTKSLLWPAAGLVDTVLS</sequence>
<name>A0AAJ1TZX9_9HYPH</name>